<dbReference type="GO" id="GO:0006814">
    <property type="term" value="P:sodium ion transport"/>
    <property type="evidence" value="ECO:0007669"/>
    <property type="project" value="UniProtKB-KW"/>
</dbReference>
<feature type="transmembrane region" description="Helical" evidence="14">
    <location>
        <begin position="35"/>
        <end position="59"/>
    </location>
</feature>
<keyword evidence="10 14" id="KW-0472">Membrane</keyword>
<dbReference type="EMBL" id="CP159485">
    <property type="protein sequence ID" value="XCI29473.1"/>
    <property type="molecule type" value="Genomic_DNA"/>
</dbReference>
<evidence type="ECO:0000256" key="5">
    <source>
        <dbReference type="ARBA" id="ARBA00022692"/>
    </source>
</evidence>
<keyword evidence="11" id="KW-0739">Sodium transport</keyword>
<dbReference type="InterPro" id="IPR001734">
    <property type="entry name" value="Na/solute_symporter"/>
</dbReference>
<evidence type="ECO:0000256" key="4">
    <source>
        <dbReference type="ARBA" id="ARBA00022475"/>
    </source>
</evidence>
<dbReference type="InterPro" id="IPR018212">
    <property type="entry name" value="Na/solute_symporter_CS"/>
</dbReference>
<dbReference type="RefSeq" id="WP_353894021.1">
    <property type="nucleotide sequence ID" value="NZ_CP159485.1"/>
</dbReference>
<dbReference type="GO" id="GO:0046942">
    <property type="term" value="P:carboxylic acid transport"/>
    <property type="evidence" value="ECO:0007669"/>
    <property type="project" value="UniProtKB-ARBA"/>
</dbReference>
<dbReference type="GO" id="GO:0015293">
    <property type="term" value="F:symporter activity"/>
    <property type="evidence" value="ECO:0007669"/>
    <property type="project" value="UniProtKB-KW"/>
</dbReference>
<evidence type="ECO:0000256" key="11">
    <source>
        <dbReference type="ARBA" id="ARBA00023201"/>
    </source>
</evidence>
<accession>A0AAU8HVS4</accession>
<dbReference type="Gene3D" id="1.20.1730.10">
    <property type="entry name" value="Sodium/glucose cotransporter"/>
    <property type="match status" value="1"/>
</dbReference>
<comment type="similarity">
    <text evidence="2 13">Belongs to the sodium:solute symporter (SSF) (TC 2.A.21) family.</text>
</comment>
<evidence type="ECO:0000256" key="7">
    <source>
        <dbReference type="ARBA" id="ARBA00022989"/>
    </source>
</evidence>
<feature type="transmembrane region" description="Helical" evidence="14">
    <location>
        <begin position="71"/>
        <end position="90"/>
    </location>
</feature>
<comment type="catalytic activity">
    <reaction evidence="12">
        <text>L-proline(in) + Na(+)(in) = L-proline(out) + Na(+)(out)</text>
        <dbReference type="Rhea" id="RHEA:28967"/>
        <dbReference type="ChEBI" id="CHEBI:29101"/>
        <dbReference type="ChEBI" id="CHEBI:60039"/>
    </reaction>
</comment>
<keyword evidence="6" id="KW-0769">Symport</keyword>
<feature type="transmembrane region" description="Helical" evidence="14">
    <location>
        <begin position="397"/>
        <end position="419"/>
    </location>
</feature>
<keyword evidence="3" id="KW-0813">Transport</keyword>
<feature type="transmembrane region" description="Helical" evidence="14">
    <location>
        <begin position="326"/>
        <end position="351"/>
    </location>
</feature>
<evidence type="ECO:0000313" key="15">
    <source>
        <dbReference type="EMBL" id="XCI29473.1"/>
    </source>
</evidence>
<proteinExistence type="inferred from homology"/>
<dbReference type="AlphaFoldDB" id="A0AAU8HVS4"/>
<name>A0AAU8HVS4_9FIRM</name>
<keyword evidence="8" id="KW-0915">Sodium</keyword>
<feature type="transmembrane region" description="Helical" evidence="14">
    <location>
        <begin position="460"/>
        <end position="480"/>
    </location>
</feature>
<evidence type="ECO:0000256" key="12">
    <source>
        <dbReference type="ARBA" id="ARBA00033708"/>
    </source>
</evidence>
<dbReference type="PROSITE" id="PS00457">
    <property type="entry name" value="NA_SOLUT_SYMP_2"/>
    <property type="match status" value="1"/>
</dbReference>
<keyword evidence="9" id="KW-0406">Ion transport</keyword>
<feature type="transmembrane region" description="Helical" evidence="14">
    <location>
        <begin position="122"/>
        <end position="149"/>
    </location>
</feature>
<evidence type="ECO:0000256" key="3">
    <source>
        <dbReference type="ARBA" id="ARBA00022448"/>
    </source>
</evidence>
<organism evidence="15">
    <name type="scientific">Proteinivorax hydrogeniformans</name>
    <dbReference type="NCBI Taxonomy" id="1826727"/>
    <lineage>
        <taxon>Bacteria</taxon>
        <taxon>Bacillati</taxon>
        <taxon>Bacillota</taxon>
        <taxon>Clostridia</taxon>
        <taxon>Eubacteriales</taxon>
        <taxon>Proteinivoracaceae</taxon>
        <taxon>Proteinivorax</taxon>
    </lineage>
</organism>
<gene>
    <name evidence="15" type="ORF">PRVXH_000794</name>
</gene>
<comment type="subcellular location">
    <subcellularLocation>
        <location evidence="1">Cell membrane</location>
        <topology evidence="1">Multi-pass membrane protein</topology>
    </subcellularLocation>
</comment>
<reference evidence="15" key="2">
    <citation type="submission" date="2024-06" db="EMBL/GenBank/DDBJ databases">
        <authorList>
            <person name="Petrova K.O."/>
            <person name="Toshchakov S.V."/>
            <person name="Boltjanskaja Y.V."/>
            <person name="Kevbrin V.V."/>
        </authorList>
    </citation>
    <scope>NUCLEOTIDE SEQUENCE</scope>
    <source>
        <strain evidence="15">Z-710</strain>
    </source>
</reference>
<dbReference type="Pfam" id="PF00474">
    <property type="entry name" value="SSF"/>
    <property type="match status" value="1"/>
</dbReference>
<evidence type="ECO:0000256" key="14">
    <source>
        <dbReference type="SAM" id="Phobius"/>
    </source>
</evidence>
<evidence type="ECO:0000256" key="2">
    <source>
        <dbReference type="ARBA" id="ARBA00006434"/>
    </source>
</evidence>
<feature type="transmembrane region" description="Helical" evidence="14">
    <location>
        <begin position="372"/>
        <end position="391"/>
    </location>
</feature>
<feature type="transmembrane region" description="Helical" evidence="14">
    <location>
        <begin position="188"/>
        <end position="210"/>
    </location>
</feature>
<evidence type="ECO:0000256" key="13">
    <source>
        <dbReference type="RuleBase" id="RU362091"/>
    </source>
</evidence>
<feature type="transmembrane region" description="Helical" evidence="14">
    <location>
        <begin position="273"/>
        <end position="300"/>
    </location>
</feature>
<keyword evidence="4" id="KW-1003">Cell membrane</keyword>
<evidence type="ECO:0000256" key="9">
    <source>
        <dbReference type="ARBA" id="ARBA00023065"/>
    </source>
</evidence>
<evidence type="ECO:0000256" key="6">
    <source>
        <dbReference type="ARBA" id="ARBA00022847"/>
    </source>
</evidence>
<feature type="transmembrane region" description="Helical" evidence="14">
    <location>
        <begin position="155"/>
        <end position="176"/>
    </location>
</feature>
<dbReference type="InterPro" id="IPR038377">
    <property type="entry name" value="Na/Glc_symporter_sf"/>
</dbReference>
<keyword evidence="5 14" id="KW-0812">Transmembrane</keyword>
<dbReference type="GO" id="GO:0005886">
    <property type="term" value="C:plasma membrane"/>
    <property type="evidence" value="ECO:0007669"/>
    <property type="project" value="UniProtKB-SubCell"/>
</dbReference>
<protein>
    <recommendedName>
        <fullName evidence="16">Sodium/proline symporter</fullName>
    </recommendedName>
</protein>
<dbReference type="PANTHER" id="PTHR48086">
    <property type="entry name" value="SODIUM/PROLINE SYMPORTER-RELATED"/>
    <property type="match status" value="1"/>
</dbReference>
<dbReference type="PANTHER" id="PTHR48086:SF3">
    <property type="entry name" value="SODIUM_PROLINE SYMPORTER"/>
    <property type="match status" value="1"/>
</dbReference>
<evidence type="ECO:0000256" key="8">
    <source>
        <dbReference type="ARBA" id="ARBA00023053"/>
    </source>
</evidence>
<evidence type="ECO:0000256" key="10">
    <source>
        <dbReference type="ARBA" id="ARBA00023136"/>
    </source>
</evidence>
<reference evidence="15" key="1">
    <citation type="journal article" date="2018" name="Antonie Van Leeuwenhoek">
        <title>Proteinivorax hydrogeniformans sp. nov., an anaerobic, haloalkaliphilic bacterium fermenting proteinaceous compounds with high hydrogen production.</title>
        <authorList>
            <person name="Boltyanskaya Y."/>
            <person name="Detkova E."/>
            <person name="Pimenov N."/>
            <person name="Kevbrin V."/>
        </authorList>
    </citation>
    <scope>NUCLEOTIDE SEQUENCE</scope>
    <source>
        <strain evidence="15">Z-710</strain>
    </source>
</reference>
<feature type="transmembrane region" description="Helical" evidence="14">
    <location>
        <begin position="6"/>
        <end position="23"/>
    </location>
</feature>
<keyword evidence="7 14" id="KW-1133">Transmembrane helix</keyword>
<dbReference type="PROSITE" id="PS50283">
    <property type="entry name" value="NA_SOLUT_SYMP_3"/>
    <property type="match status" value="1"/>
</dbReference>
<dbReference type="InterPro" id="IPR050277">
    <property type="entry name" value="Sodium:Solute_Symporter"/>
</dbReference>
<evidence type="ECO:0008006" key="16">
    <source>
        <dbReference type="Google" id="ProtNLM"/>
    </source>
</evidence>
<feature type="transmembrane region" description="Helical" evidence="14">
    <location>
        <begin position="230"/>
        <end position="253"/>
    </location>
</feature>
<feature type="transmembrane region" description="Helical" evidence="14">
    <location>
        <begin position="431"/>
        <end position="454"/>
    </location>
</feature>
<sequence length="496" mass="51881">MNTIITIAVIYLIGVFAIGIWAMRRTKTSEDFFIAGKSLGIFVAAMAVFATALSGFLFIGGPGLTYSVGMGALWFTFPTSISFAMAWYILGKRMRLLTDATGAMTVADAVYYRFKSRAASGLTGVATLVGIVVFLGTQVLALGTIIAYIFPAISVTQGVIIGMTIVALYSAAGGILAGTYTSVFQGSIMAVGSFLVFILTLTTGDGLTNITQTIATQPFTDMGTAMPEFVGPWGLVGPMVAMSWFFALSIGIVGQPHVVSRLYMIKDVNKLKWGPAVAAVPAILGGLLFFGVGLVMRYLVMTGEIAPLANPDDAILVFLTEFTPPVLAGIVLAGVAAAIMSTCDAFINIASAAAVRDLPRAFGKKLSDKKQLVYGRIAVVTISVITVVTVLQMGDDGIALLGAVGWGTFAAALAPVLGLGLNWKRATKEGAIASIIVGLVSSVGFEILATIGVYELPNGIYIGALSMVLSLIAFIAVSFATKQEQLDEVMETVMDA</sequence>
<evidence type="ECO:0000256" key="1">
    <source>
        <dbReference type="ARBA" id="ARBA00004651"/>
    </source>
</evidence>